<protein>
    <recommendedName>
        <fullName evidence="4">TonB-dependent Receptor Plug Domain</fullName>
    </recommendedName>
</protein>
<name>A0A1G4V5J8_9FLAO</name>
<evidence type="ECO:0000313" key="2">
    <source>
        <dbReference type="EMBL" id="SCX01485.1"/>
    </source>
</evidence>
<feature type="signal peptide" evidence="1">
    <location>
        <begin position="1"/>
        <end position="23"/>
    </location>
</feature>
<dbReference type="Proteomes" id="UP000182124">
    <property type="component" value="Unassembled WGS sequence"/>
</dbReference>
<keyword evidence="1" id="KW-0732">Signal</keyword>
<dbReference type="STRING" id="329186.SAMN02927925_00343"/>
<reference evidence="2 3" key="1">
    <citation type="submission" date="2016-10" db="EMBL/GenBank/DDBJ databases">
        <authorList>
            <person name="de Groot N.N."/>
        </authorList>
    </citation>
    <scope>NUCLEOTIDE SEQUENCE [LARGE SCALE GENOMIC DNA]</scope>
    <source>
        <strain evidence="2 3">CGMCC 1.3801</strain>
    </source>
</reference>
<gene>
    <name evidence="2" type="ORF">SAMN02927925_00343</name>
</gene>
<evidence type="ECO:0000256" key="1">
    <source>
        <dbReference type="SAM" id="SignalP"/>
    </source>
</evidence>
<sequence length="793" mass="89252">MNIKNTLFLSIFFLFSNLSFSQAELNQNKEKISNAFTEFFKMDRENIHLHTNKTTYLSTDEIWFKGYILEKKSRKPYVATSNVYITLIDGTGEKIKTHLFYAENSVFDGSIKLDENTQTGTYYLQVYTNYMNNFMEDESSIYEINIINPTDGKMPANTNSKNFSVVNTEFFPESTVFLEGTSNTVGIKITDCNGNGISIKDGEIKDAQGITVTNFTTNELGYGKFDILQTKNEVYKAVFLIETKSIEKALPLPTANGITFSVNNYTFENKTTLKVKTNANSLNEYKNSPLTLVIQQNDNTSFVDFSFKENAPEQLLVIPGTDFSEGINTLYLIDKNAKKIAERIIFKPSKTNAAIDLKILKKQNDSIFISGKSALAMGSISVSVLPNDSKSLSDQKNIYTSFLFDNQLNDKAPKGNYFLSNFSKRKHYELDTYLICQKSKYSWQAMMSAPPQKKFDFDNGLTFKGTINKPLEDKKSFKVQLSSIAAGLNEFSEINDKNEFYFKNILVSDSATVHFSLLDKKERKSEIKLFAQILNNNRPFIKPFKVAKTECPTEINNSTDDTNYSFPKIANTVRLDSITIAGKVKKTPLANERRHNNSMSKGYKITEADSSRDLLQFIAANGYDVSIQGTSVIIIGRRATSFLGTRSPAIYIDDAPVMDFSQLLGYSLNSVDEIYINKNGYGGGMDAANGIIRVYSKKGTGGARKIKINSQSFTVKNGFQNNKNYINPKYTSYSDEGFKNFGNIHWEPYVESDENGLFTFAIPNYYQKTVKIVIEGIGTNGDLISEIKTIAVP</sequence>
<dbReference type="Gene3D" id="2.60.40.1930">
    <property type="match status" value="1"/>
</dbReference>
<evidence type="ECO:0000313" key="3">
    <source>
        <dbReference type="Proteomes" id="UP000182124"/>
    </source>
</evidence>
<dbReference type="eggNOG" id="COG1629">
    <property type="taxonomic scope" value="Bacteria"/>
</dbReference>
<organism evidence="2 3">
    <name type="scientific">Flavobacterium saliperosum</name>
    <dbReference type="NCBI Taxonomy" id="329186"/>
    <lineage>
        <taxon>Bacteria</taxon>
        <taxon>Pseudomonadati</taxon>
        <taxon>Bacteroidota</taxon>
        <taxon>Flavobacteriia</taxon>
        <taxon>Flavobacteriales</taxon>
        <taxon>Flavobacteriaceae</taxon>
        <taxon>Flavobacterium</taxon>
    </lineage>
</organism>
<dbReference type="EMBL" id="FMTY01000001">
    <property type="protein sequence ID" value="SCX01485.1"/>
    <property type="molecule type" value="Genomic_DNA"/>
</dbReference>
<proteinExistence type="predicted"/>
<evidence type="ECO:0008006" key="4">
    <source>
        <dbReference type="Google" id="ProtNLM"/>
    </source>
</evidence>
<dbReference type="RefSeq" id="WP_023575404.1">
    <property type="nucleotide sequence ID" value="NZ_CBCSBQ010000003.1"/>
</dbReference>
<dbReference type="AlphaFoldDB" id="A0A1G4V5J8"/>
<accession>A0A1G4V5J8</accession>
<feature type="chain" id="PRO_5010321366" description="TonB-dependent Receptor Plug Domain" evidence="1">
    <location>
        <begin position="24"/>
        <end position="793"/>
    </location>
</feature>